<name>A0A2P5BKA1_TREOI</name>
<evidence type="ECO:0000256" key="5">
    <source>
        <dbReference type="ARBA" id="ARBA00023242"/>
    </source>
</evidence>
<dbReference type="InterPro" id="IPR050142">
    <property type="entry name" value="MADS-box/MEF2_TF"/>
</dbReference>
<dbReference type="GO" id="GO:0005634">
    <property type="term" value="C:nucleus"/>
    <property type="evidence" value="ECO:0007669"/>
    <property type="project" value="UniProtKB-SubCell"/>
</dbReference>
<keyword evidence="5" id="KW-0539">Nucleus</keyword>
<dbReference type="PANTHER" id="PTHR48019">
    <property type="entry name" value="SERUM RESPONSE FACTOR HOMOLOG"/>
    <property type="match status" value="1"/>
</dbReference>
<dbReference type="FunCoup" id="A0A2P5BKA1">
    <property type="interactions" value="30"/>
</dbReference>
<organism evidence="7 8">
    <name type="scientific">Trema orientale</name>
    <name type="common">Charcoal tree</name>
    <name type="synonym">Celtis orientalis</name>
    <dbReference type="NCBI Taxonomy" id="63057"/>
    <lineage>
        <taxon>Eukaryota</taxon>
        <taxon>Viridiplantae</taxon>
        <taxon>Streptophyta</taxon>
        <taxon>Embryophyta</taxon>
        <taxon>Tracheophyta</taxon>
        <taxon>Spermatophyta</taxon>
        <taxon>Magnoliopsida</taxon>
        <taxon>eudicotyledons</taxon>
        <taxon>Gunneridae</taxon>
        <taxon>Pentapetalae</taxon>
        <taxon>rosids</taxon>
        <taxon>fabids</taxon>
        <taxon>Rosales</taxon>
        <taxon>Cannabaceae</taxon>
        <taxon>Trema</taxon>
    </lineage>
</organism>
<dbReference type="CDD" id="cd00120">
    <property type="entry name" value="MADS"/>
    <property type="match status" value="1"/>
</dbReference>
<dbReference type="EMBL" id="JXTC01000505">
    <property type="protein sequence ID" value="PON49219.1"/>
    <property type="molecule type" value="Genomic_DNA"/>
</dbReference>
<reference evidence="8" key="1">
    <citation type="submission" date="2016-06" db="EMBL/GenBank/DDBJ databases">
        <title>Parallel loss of symbiosis genes in relatives of nitrogen-fixing non-legume Parasponia.</title>
        <authorList>
            <person name="Van Velzen R."/>
            <person name="Holmer R."/>
            <person name="Bu F."/>
            <person name="Rutten L."/>
            <person name="Van Zeijl A."/>
            <person name="Liu W."/>
            <person name="Santuari L."/>
            <person name="Cao Q."/>
            <person name="Sharma T."/>
            <person name="Shen D."/>
            <person name="Roswanjaya Y."/>
            <person name="Wardhani T."/>
            <person name="Kalhor M.S."/>
            <person name="Jansen J."/>
            <person name="Van den Hoogen J."/>
            <person name="Gungor B."/>
            <person name="Hartog M."/>
            <person name="Hontelez J."/>
            <person name="Verver J."/>
            <person name="Yang W.-C."/>
            <person name="Schijlen E."/>
            <person name="Repin R."/>
            <person name="Schilthuizen M."/>
            <person name="Schranz E."/>
            <person name="Heidstra R."/>
            <person name="Miyata K."/>
            <person name="Fedorova E."/>
            <person name="Kohlen W."/>
            <person name="Bisseling T."/>
            <person name="Smit S."/>
            <person name="Geurts R."/>
        </authorList>
    </citation>
    <scope>NUCLEOTIDE SEQUENCE [LARGE SCALE GENOMIC DNA]</scope>
    <source>
        <strain evidence="8">cv. RG33-2</strain>
    </source>
</reference>
<evidence type="ECO:0000256" key="1">
    <source>
        <dbReference type="ARBA" id="ARBA00004123"/>
    </source>
</evidence>
<protein>
    <submittedName>
        <fullName evidence="7">MADS-box transcription factor</fullName>
    </submittedName>
</protein>
<dbReference type="AlphaFoldDB" id="A0A2P5BKA1"/>
<comment type="caution">
    <text evidence="7">The sequence shown here is derived from an EMBL/GenBank/DDBJ whole genome shotgun (WGS) entry which is preliminary data.</text>
</comment>
<dbReference type="STRING" id="63057.A0A2P5BKA1"/>
<dbReference type="OrthoDB" id="601557at2759"/>
<proteinExistence type="predicted"/>
<dbReference type="Proteomes" id="UP000237000">
    <property type="component" value="Unassembled WGS sequence"/>
</dbReference>
<dbReference type="GO" id="GO:0046983">
    <property type="term" value="F:protein dimerization activity"/>
    <property type="evidence" value="ECO:0007669"/>
    <property type="project" value="InterPro"/>
</dbReference>
<keyword evidence="3" id="KW-0238">DNA-binding</keyword>
<evidence type="ECO:0000256" key="2">
    <source>
        <dbReference type="ARBA" id="ARBA00023015"/>
    </source>
</evidence>
<feature type="domain" description="MADS-box" evidence="6">
    <location>
        <begin position="1"/>
        <end position="61"/>
    </location>
</feature>
<dbReference type="InterPro" id="IPR002100">
    <property type="entry name" value="TF_MADSbox"/>
</dbReference>
<dbReference type="Pfam" id="PF00319">
    <property type="entry name" value="SRF-TF"/>
    <property type="match status" value="1"/>
</dbReference>
<evidence type="ECO:0000313" key="8">
    <source>
        <dbReference type="Proteomes" id="UP000237000"/>
    </source>
</evidence>
<keyword evidence="4" id="KW-0804">Transcription</keyword>
<dbReference type="PRINTS" id="PR00404">
    <property type="entry name" value="MADSDOMAIN"/>
</dbReference>
<keyword evidence="2" id="KW-0805">Transcription regulation</keyword>
<dbReference type="SUPFAM" id="SSF55455">
    <property type="entry name" value="SRF-like"/>
    <property type="match status" value="1"/>
</dbReference>
<dbReference type="GO" id="GO:0003677">
    <property type="term" value="F:DNA binding"/>
    <property type="evidence" value="ECO:0007669"/>
    <property type="project" value="UniProtKB-KW"/>
</dbReference>
<evidence type="ECO:0000313" key="7">
    <source>
        <dbReference type="EMBL" id="PON49219.1"/>
    </source>
</evidence>
<dbReference type="SMART" id="SM00432">
    <property type="entry name" value="MADS"/>
    <property type="match status" value="1"/>
</dbReference>
<dbReference type="InterPro" id="IPR036879">
    <property type="entry name" value="TF_MADSbox_sf"/>
</dbReference>
<dbReference type="PROSITE" id="PS50066">
    <property type="entry name" value="MADS_BOX_2"/>
    <property type="match status" value="1"/>
</dbReference>
<evidence type="ECO:0000259" key="6">
    <source>
        <dbReference type="PROSITE" id="PS50066"/>
    </source>
</evidence>
<evidence type="ECO:0000256" key="4">
    <source>
        <dbReference type="ARBA" id="ARBA00023163"/>
    </source>
</evidence>
<dbReference type="Gene3D" id="3.40.1810.10">
    <property type="entry name" value="Transcription factor, MADS-box"/>
    <property type="match status" value="1"/>
</dbReference>
<sequence>MGRGKVKLELIKEEKSRLTTFQRRKKGLVKKASEFSTLCDSEVCLFVSAPQSDLKVVSASGIETFPPESDRVLGVVEKYKKAVMQRPPKCKSYHPTGPPLAKPNRNKYCDSKYPTLSELVDGFSADELSELVSRLDRKIEIVKKVIEGKKEENAPDPMIMIRNDGVIHNHMDDQQLHDIVYDDDDDDSDFVRAEAMLDHQNMTSNNAQFRGQECMMMLSGAATAAPSPNSLAHPHNAVHAVPLPHECGAQYLLIPKRGRPH</sequence>
<gene>
    <name evidence="7" type="primary">TorMADS7</name>
    <name evidence="7" type="ORF">TorRG33x02_318170</name>
</gene>
<keyword evidence="8" id="KW-1185">Reference proteome</keyword>
<accession>A0A2P5BKA1</accession>
<comment type="subcellular location">
    <subcellularLocation>
        <location evidence="1">Nucleus</location>
    </subcellularLocation>
</comment>
<dbReference type="InParanoid" id="A0A2P5BKA1"/>
<evidence type="ECO:0000256" key="3">
    <source>
        <dbReference type="ARBA" id="ARBA00023125"/>
    </source>
</evidence>